<evidence type="ECO:0000313" key="5">
    <source>
        <dbReference type="Proteomes" id="UP001162085"/>
    </source>
</evidence>
<feature type="transmembrane region" description="Helical" evidence="1">
    <location>
        <begin position="359"/>
        <end position="377"/>
    </location>
</feature>
<feature type="transmembrane region" description="Helical" evidence="1">
    <location>
        <begin position="127"/>
        <end position="149"/>
    </location>
</feature>
<feature type="chain" id="PRO_5045472560" description="Protein YTP1-like C-terminal domain-containing protein" evidence="2">
    <location>
        <begin position="32"/>
        <end position="460"/>
    </location>
</feature>
<keyword evidence="1" id="KW-0812">Transmembrane</keyword>
<evidence type="ECO:0000259" key="3">
    <source>
        <dbReference type="Pfam" id="PF10355"/>
    </source>
</evidence>
<sequence>MTKQNTRIVCGSSAVASVCLLICFLIEEVRGDMGNNMGNDMGMDDTSEYTSPDIVNAGSKTFHWLCTLGFLLLLPSVVTCLSFAGRIYIATSLQCICAFYAFLEAAVLRFQDNDGVENRTSRGTAWFLAGLTWIALFSGGLAGGTGFLVRSKRLQTFISNTGETRLSYLHRGLSFLTVVTGWVKVCLAPVALFGFCREAHTGQCIAHGIMGSAFVLYGFIYVLVLIIPWIRNGQASYSQDYIDSWVMCAWGIVNTFTEHRWGREAWSVHDYQHTFMGIIWWAGGILGIFLSRNGRRTFVPSLIIIFTGWAMSQHAQHLIISTKVHNMFGFLLMCGGALRIIEISFLLKDKRTLGKIHSFQYLAPFCLVCSGLLFMGANEEQLILVLRLDGDHSAYVLIIISGAFLVYFWMMTCLEFYLYLVEKGEQGFLPKSYELQEENTRVSFELDNISDNEDAGSFNV</sequence>
<reference evidence="4" key="1">
    <citation type="submission" date="2022-10" db="EMBL/GenBank/DDBJ databases">
        <authorList>
            <person name="Byrne P K."/>
        </authorList>
    </citation>
    <scope>NUCLEOTIDE SEQUENCE</scope>
    <source>
        <strain evidence="4">ZP964</strain>
    </source>
</reference>
<evidence type="ECO:0000256" key="2">
    <source>
        <dbReference type="SAM" id="SignalP"/>
    </source>
</evidence>
<dbReference type="PANTHER" id="PTHR31685:SF2">
    <property type="entry name" value="PROTEIN YTP1"/>
    <property type="match status" value="1"/>
</dbReference>
<protein>
    <recommendedName>
        <fullName evidence="3">Protein YTP1-like C-terminal domain-containing protein</fullName>
    </recommendedName>
</protein>
<dbReference type="InterPro" id="IPR018827">
    <property type="entry name" value="YTP1_C"/>
</dbReference>
<gene>
    <name evidence="4" type="primary">SUVZ14G0970</name>
    <name evidence="4" type="ORF">SUVZ_14G0970</name>
</gene>
<keyword evidence="5" id="KW-1185">Reference proteome</keyword>
<organism evidence="4 5">
    <name type="scientific">Saccharomyces uvarum</name>
    <name type="common">Yeast</name>
    <name type="synonym">Saccharomyces bayanus var. uvarum</name>
    <dbReference type="NCBI Taxonomy" id="230603"/>
    <lineage>
        <taxon>Eukaryota</taxon>
        <taxon>Fungi</taxon>
        <taxon>Dikarya</taxon>
        <taxon>Ascomycota</taxon>
        <taxon>Saccharomycotina</taxon>
        <taxon>Saccharomycetes</taxon>
        <taxon>Saccharomycetales</taxon>
        <taxon>Saccharomycetaceae</taxon>
        <taxon>Saccharomyces</taxon>
    </lineage>
</organism>
<feature type="domain" description="Protein YTP1-like C-terminal" evidence="3">
    <location>
        <begin position="181"/>
        <end position="416"/>
    </location>
</feature>
<feature type="transmembrane region" description="Helical" evidence="1">
    <location>
        <begin position="327"/>
        <end position="347"/>
    </location>
</feature>
<feature type="transmembrane region" description="Helical" evidence="1">
    <location>
        <begin position="271"/>
        <end position="290"/>
    </location>
</feature>
<dbReference type="PANTHER" id="PTHR31685">
    <property type="entry name" value="INTEGRAL MEMBRANE PROTEIN (AFU_ORTHOLOGUE AFUA_6G12730)-RELATED"/>
    <property type="match status" value="1"/>
</dbReference>
<dbReference type="Pfam" id="PF10355">
    <property type="entry name" value="Ytp1"/>
    <property type="match status" value="1"/>
</dbReference>
<evidence type="ECO:0000256" key="1">
    <source>
        <dbReference type="SAM" id="Phobius"/>
    </source>
</evidence>
<feature type="transmembrane region" description="Helical" evidence="1">
    <location>
        <begin position="205"/>
        <end position="230"/>
    </location>
</feature>
<feature type="transmembrane region" description="Helical" evidence="1">
    <location>
        <begin position="397"/>
        <end position="421"/>
    </location>
</feature>
<proteinExistence type="predicted"/>
<feature type="transmembrane region" description="Helical" evidence="1">
    <location>
        <begin position="173"/>
        <end position="193"/>
    </location>
</feature>
<feature type="signal peptide" evidence="2">
    <location>
        <begin position="1"/>
        <end position="31"/>
    </location>
</feature>
<keyword evidence="2" id="KW-0732">Signal</keyword>
<feature type="transmembrane region" description="Helical" evidence="1">
    <location>
        <begin position="62"/>
        <end position="81"/>
    </location>
</feature>
<keyword evidence="1" id="KW-1133">Transmembrane helix</keyword>
<dbReference type="EMBL" id="OX365941">
    <property type="protein sequence ID" value="CAI4051221.1"/>
    <property type="molecule type" value="Genomic_DNA"/>
</dbReference>
<evidence type="ECO:0000313" key="4">
    <source>
        <dbReference type="EMBL" id="CAI4051221.1"/>
    </source>
</evidence>
<keyword evidence="1" id="KW-0472">Membrane</keyword>
<feature type="transmembrane region" description="Helical" evidence="1">
    <location>
        <begin position="297"/>
        <end position="315"/>
    </location>
</feature>
<dbReference type="Proteomes" id="UP001162085">
    <property type="component" value="Chromosome 14"/>
</dbReference>
<name>A0ABN8WL47_SACUV</name>
<accession>A0ABN8WL47</accession>